<proteinExistence type="predicted"/>
<dbReference type="Gene3D" id="3.40.50.1440">
    <property type="entry name" value="Tubulin/FtsZ, GTPase domain"/>
    <property type="match status" value="1"/>
</dbReference>
<dbReference type="RefSeq" id="YP_010660768.1">
    <property type="nucleotide sequence ID" value="NC_070882.1"/>
</dbReference>
<dbReference type="Pfam" id="PF22334">
    <property type="entry name" value="TubZ_C_2"/>
    <property type="match status" value="1"/>
</dbReference>
<dbReference type="KEGG" id="vg:77936778"/>
<evidence type="ECO:0000259" key="1">
    <source>
        <dbReference type="Pfam" id="PF22334"/>
    </source>
</evidence>
<dbReference type="Proteomes" id="UP000322144">
    <property type="component" value="Segment"/>
</dbReference>
<dbReference type="GeneID" id="77936778"/>
<name>A0A5C1K6Q7_9CAUD</name>
<dbReference type="EMBL" id="MN103543">
    <property type="protein sequence ID" value="QEM41757.1"/>
    <property type="molecule type" value="Genomic_DNA"/>
</dbReference>
<protein>
    <recommendedName>
        <fullName evidence="1">Phage tubulin-like protein C-terminal domain-containing protein</fullName>
    </recommendedName>
</protein>
<sequence length="315" mass="34696">MTKVKTRVYCCGGAGLNIGVNLQWHPDLVYIDTCDKNVSSSHDIDRVFLTEGTRGAGKNRAFIMPKVRHQIAPFLERYPAGDFNIVLFSMGGGSGSVLGPLIVSALAKAGETVIPVVVSGIESTEVLQNDIDTMKTLEGIAAATNTPINICPIENVNGVPYSEIDKDAVFAVHALIYLSNQKHERLDVLDLDHWARFTSKHSYIQPQLCELHIHTSRQEAASVPEMISVASLYTDASKEVAYGNPFVRTVGIASPDDEDALSEQLHFVINSVGIQERIKSLLDQKQEHHRQQVRYTQRAAIVDIDDNRSDDGFVL</sequence>
<reference evidence="2 3" key="1">
    <citation type="submission" date="2019-06" db="EMBL/GenBank/DDBJ databases">
        <title>A distant relative of Phikzvirus genus phages from a therapeutic phage collection.</title>
        <authorList>
            <person name="Hejnowicz M.S."/>
            <person name="Dabrowski K."/>
            <person name="Gawor J."/>
            <person name="Weber-Dabrowska B."/>
            <person name="Gromadka R."/>
            <person name="Lobocka M.B."/>
        </authorList>
    </citation>
    <scope>NUCLEOTIDE SEQUENCE [LARGE SCALE GENOMIC DNA]</scope>
</reference>
<evidence type="ECO:0000313" key="2">
    <source>
        <dbReference type="EMBL" id="QEM41757.1"/>
    </source>
</evidence>
<keyword evidence="3" id="KW-1185">Reference proteome</keyword>
<feature type="domain" description="Phage tubulin-like protein C-terminal" evidence="1">
    <location>
        <begin position="186"/>
        <end position="274"/>
    </location>
</feature>
<dbReference type="InterPro" id="IPR036525">
    <property type="entry name" value="Tubulin/FtsZ_GTPase_sf"/>
</dbReference>
<evidence type="ECO:0000313" key="3">
    <source>
        <dbReference type="Proteomes" id="UP000322144"/>
    </source>
</evidence>
<accession>A0A5C1K6Q7</accession>
<organism evidence="2 3">
    <name type="scientific">Pseudomonas phage vB_PaeM_PS119XW</name>
    <dbReference type="NCBI Taxonomy" id="2601632"/>
    <lineage>
        <taxon>Viruses</taxon>
        <taxon>Duplodnaviria</taxon>
        <taxon>Heunggongvirae</taxon>
        <taxon>Uroviricota</taxon>
        <taxon>Caudoviricetes</taxon>
        <taxon>Chimalliviridae</taxon>
        <taxon>Pawinskivirus</taxon>
        <taxon>Pawinskivirus PS119XW</taxon>
    </lineage>
</organism>
<dbReference type="InterPro" id="IPR054768">
    <property type="entry name" value="PhuZ_C"/>
</dbReference>
<dbReference type="SUPFAM" id="SSF52490">
    <property type="entry name" value="Tubulin nucleotide-binding domain-like"/>
    <property type="match status" value="1"/>
</dbReference>